<protein>
    <submittedName>
        <fullName evidence="1">Uncharacterized protein</fullName>
    </submittedName>
</protein>
<comment type="caution">
    <text evidence="1">The sequence shown here is derived from an EMBL/GenBank/DDBJ whole genome shotgun (WGS) entry which is preliminary data.</text>
</comment>
<proteinExistence type="predicted"/>
<keyword evidence="2" id="KW-1185">Reference proteome</keyword>
<dbReference type="AlphaFoldDB" id="A0AAV0BQP1"/>
<sequence length="116" mass="13175">MSQYGGYGNPYFGSYYYPNDNQTPSYGYGQSDYVTGHAEGSGSSFHNFEDFQPPMDTQEYILNTKVNMISTHQEAILKAHTCKTMQEVMMITEIFLIQRMNIRSQQHHSPLAATAS</sequence>
<reference evidence="1" key="1">
    <citation type="submission" date="2022-06" db="EMBL/GenBank/DDBJ databases">
        <authorList>
            <consortium name="SYNGENTA / RWTH Aachen University"/>
        </authorList>
    </citation>
    <scope>NUCLEOTIDE SEQUENCE</scope>
</reference>
<evidence type="ECO:0000313" key="1">
    <source>
        <dbReference type="EMBL" id="CAH7688988.1"/>
    </source>
</evidence>
<accession>A0AAV0BQP1</accession>
<dbReference type="EMBL" id="CALTRL010006035">
    <property type="protein sequence ID" value="CAH7688988.1"/>
    <property type="molecule type" value="Genomic_DNA"/>
</dbReference>
<organism evidence="1 2">
    <name type="scientific">Phakopsora pachyrhizi</name>
    <name type="common">Asian soybean rust disease fungus</name>
    <dbReference type="NCBI Taxonomy" id="170000"/>
    <lineage>
        <taxon>Eukaryota</taxon>
        <taxon>Fungi</taxon>
        <taxon>Dikarya</taxon>
        <taxon>Basidiomycota</taxon>
        <taxon>Pucciniomycotina</taxon>
        <taxon>Pucciniomycetes</taxon>
        <taxon>Pucciniales</taxon>
        <taxon>Phakopsoraceae</taxon>
        <taxon>Phakopsora</taxon>
    </lineage>
</organism>
<dbReference type="Proteomes" id="UP001153365">
    <property type="component" value="Unassembled WGS sequence"/>
</dbReference>
<evidence type="ECO:0000313" key="2">
    <source>
        <dbReference type="Proteomes" id="UP001153365"/>
    </source>
</evidence>
<gene>
    <name evidence="1" type="ORF">PPACK8108_LOCUS24039</name>
</gene>
<name>A0AAV0BQP1_PHAPC</name>